<dbReference type="PANTHER" id="PTHR41324:SF1">
    <property type="entry name" value="DUF2232 DOMAIN-CONTAINING PROTEIN"/>
    <property type="match status" value="1"/>
</dbReference>
<evidence type="ECO:0000256" key="1">
    <source>
        <dbReference type="SAM" id="Phobius"/>
    </source>
</evidence>
<feature type="transmembrane region" description="Helical" evidence="1">
    <location>
        <begin position="118"/>
        <end position="136"/>
    </location>
</feature>
<proteinExistence type="predicted"/>
<sequence length="325" mass="36759">MWKETACTLKRGDELEDKNVVTRGIINGLLFVLLYTLLVTGIPLINTLAFIALPLPLLYITAVYGLKTGTMVASVATVATVGLSLVFSSMILVPICFAVIGVLVGYYQYMRKSAVERIVVFIIAPFLSLAMIYVIIEGLYDVSILGAVRETLVETQRLAESFAVDVYDDAFIREYMQMLQDMMPFLLLVFGTMYGFILYGLSTLVYKRVGIQYDKLPAFRNWQFPRSIIAFYFLFMLLGFISFEQGSLMASLSLTGFNIFSIFLLIQGLSFIQTYMYDKKASKTVIVIVTFGLVLLMLVMQLTILFIKIIGLMDLMLRLRDRLKE</sequence>
<evidence type="ECO:0000313" key="2">
    <source>
        <dbReference type="EMBL" id="TES46797.1"/>
    </source>
</evidence>
<accession>A0A4Y7WGN8</accession>
<dbReference type="Pfam" id="PF09991">
    <property type="entry name" value="DUF2232"/>
    <property type="match status" value="1"/>
</dbReference>
<feature type="transmembrane region" description="Helical" evidence="1">
    <location>
        <begin position="284"/>
        <end position="310"/>
    </location>
</feature>
<comment type="caution">
    <text evidence="2">The sequence shown here is derived from an EMBL/GenBank/DDBJ whole genome shotgun (WGS) entry which is preliminary data.</text>
</comment>
<keyword evidence="1" id="KW-0812">Transmembrane</keyword>
<feature type="transmembrane region" description="Helical" evidence="1">
    <location>
        <begin position="249"/>
        <end position="272"/>
    </location>
</feature>
<feature type="transmembrane region" description="Helical" evidence="1">
    <location>
        <begin position="227"/>
        <end position="243"/>
    </location>
</feature>
<protein>
    <submittedName>
        <fullName evidence="2">DUF2232 domain-containing protein</fullName>
    </submittedName>
</protein>
<organism evidence="2 3">
    <name type="scientific">Shouchella lehensis</name>
    <dbReference type="NCBI Taxonomy" id="300825"/>
    <lineage>
        <taxon>Bacteria</taxon>
        <taxon>Bacillati</taxon>
        <taxon>Bacillota</taxon>
        <taxon>Bacilli</taxon>
        <taxon>Bacillales</taxon>
        <taxon>Bacillaceae</taxon>
        <taxon>Shouchella</taxon>
    </lineage>
</organism>
<feature type="transmembrane region" description="Helical" evidence="1">
    <location>
        <begin position="78"/>
        <end position="106"/>
    </location>
</feature>
<name>A0A4Y7WGN8_9BACI</name>
<gene>
    <name evidence="2" type="ORF">E2L03_19215</name>
</gene>
<reference evidence="2 3" key="1">
    <citation type="submission" date="2019-03" db="EMBL/GenBank/DDBJ databases">
        <authorList>
            <person name="Liu G."/>
        </authorList>
    </citation>
    <scope>NUCLEOTIDE SEQUENCE [LARGE SCALE GENOMIC DNA]</scope>
    <source>
        <strain evidence="2 3">DSM 19099</strain>
    </source>
</reference>
<dbReference type="InterPro" id="IPR018710">
    <property type="entry name" value="DUF2232"/>
</dbReference>
<dbReference type="AlphaFoldDB" id="A0A4Y7WGN8"/>
<evidence type="ECO:0000313" key="3">
    <source>
        <dbReference type="Proteomes" id="UP000298210"/>
    </source>
</evidence>
<dbReference type="EMBL" id="SNUX01000004">
    <property type="protein sequence ID" value="TES46797.1"/>
    <property type="molecule type" value="Genomic_DNA"/>
</dbReference>
<dbReference type="PANTHER" id="PTHR41324">
    <property type="entry name" value="MEMBRANE PROTEIN-RELATED"/>
    <property type="match status" value="1"/>
</dbReference>
<feature type="transmembrane region" description="Helical" evidence="1">
    <location>
        <begin position="185"/>
        <end position="206"/>
    </location>
</feature>
<keyword evidence="1" id="KW-0472">Membrane</keyword>
<dbReference type="Proteomes" id="UP000298210">
    <property type="component" value="Unassembled WGS sequence"/>
</dbReference>
<keyword evidence="1" id="KW-1133">Transmembrane helix</keyword>